<evidence type="ECO:0000313" key="2">
    <source>
        <dbReference type="EMBL" id="CAD6199372.1"/>
    </source>
</evidence>
<feature type="compositionally biased region" description="Basic and acidic residues" evidence="1">
    <location>
        <begin position="8"/>
        <end position="33"/>
    </location>
</feature>
<organism evidence="2 3">
    <name type="scientific">Caenorhabditis auriculariae</name>
    <dbReference type="NCBI Taxonomy" id="2777116"/>
    <lineage>
        <taxon>Eukaryota</taxon>
        <taxon>Metazoa</taxon>
        <taxon>Ecdysozoa</taxon>
        <taxon>Nematoda</taxon>
        <taxon>Chromadorea</taxon>
        <taxon>Rhabditida</taxon>
        <taxon>Rhabditina</taxon>
        <taxon>Rhabditomorpha</taxon>
        <taxon>Rhabditoidea</taxon>
        <taxon>Rhabditidae</taxon>
        <taxon>Peloderinae</taxon>
        <taxon>Caenorhabditis</taxon>
    </lineage>
</organism>
<feature type="compositionally biased region" description="Polar residues" evidence="1">
    <location>
        <begin position="205"/>
        <end position="214"/>
    </location>
</feature>
<feature type="region of interest" description="Disordered" evidence="1">
    <location>
        <begin position="1"/>
        <end position="156"/>
    </location>
</feature>
<accession>A0A8S1HS47</accession>
<protein>
    <submittedName>
        <fullName evidence="2">Uncharacterized protein</fullName>
    </submittedName>
</protein>
<dbReference type="Proteomes" id="UP000835052">
    <property type="component" value="Unassembled WGS sequence"/>
</dbReference>
<proteinExistence type="predicted"/>
<feature type="compositionally biased region" description="Basic residues" evidence="1">
    <location>
        <begin position="284"/>
        <end position="293"/>
    </location>
</feature>
<feature type="region of interest" description="Disordered" evidence="1">
    <location>
        <begin position="438"/>
        <end position="473"/>
    </location>
</feature>
<feature type="compositionally biased region" description="Basic and acidic residues" evidence="1">
    <location>
        <begin position="140"/>
        <end position="149"/>
    </location>
</feature>
<sequence>MNRSNKKAANENSKDRAKKSRETDKFNNEKSHEQQQQTFNEAPNGPGPPKLQGSAETIPSGRSKLLKNKKSVKQSIKKLHGVRSSERQSKPIGSKKEKKRGVPSATSVMPETEKIRTNEQNGVSKKDRNRKNRSSTAVAEKSDANKDNDASVLMDQNQVTMPISNVFTAPTLSPATTTINTNNPLSVALTGPSPGTLTALPPATSPASMTSTVPSVGKTTEMTVEKKEKTSAEKKDQARKDSGTKEKGKKEMSKELHKSSKTKQKIGDERRPENSNDDRAPGERHKKKPANRWQKKLQFLATIGNLREGDVYFPAISRMLRMDNAKTSSDRRWGEYTPEVLATYPPPVESRELLNNENDGKLFVMGNPFWIEKMKEIPTVKLISKVLLEEHDGRYVLTPALPPPEFDVYAPVEELVQHDKHFEEKLMVSNVIRTIKEFTHPPGTAAKETPEQPRKNSNPRAKPPILLQSEKAI</sequence>
<keyword evidence="3" id="KW-1185">Reference proteome</keyword>
<feature type="compositionally biased region" description="Basic residues" evidence="1">
    <location>
        <begin position="64"/>
        <end position="81"/>
    </location>
</feature>
<gene>
    <name evidence="2" type="ORF">CAUJ_LOCUS15275</name>
</gene>
<dbReference type="EMBL" id="CAJGYM010000171">
    <property type="protein sequence ID" value="CAD6199372.1"/>
    <property type="molecule type" value="Genomic_DNA"/>
</dbReference>
<reference evidence="2" key="1">
    <citation type="submission" date="2020-10" db="EMBL/GenBank/DDBJ databases">
        <authorList>
            <person name="Kikuchi T."/>
        </authorList>
    </citation>
    <scope>NUCLEOTIDE SEQUENCE</scope>
    <source>
        <strain evidence="2">NKZ352</strain>
    </source>
</reference>
<evidence type="ECO:0000256" key="1">
    <source>
        <dbReference type="SAM" id="MobiDB-lite"/>
    </source>
</evidence>
<comment type="caution">
    <text evidence="2">The sequence shown here is derived from an EMBL/GenBank/DDBJ whole genome shotgun (WGS) entry which is preliminary data.</text>
</comment>
<feature type="compositionally biased region" description="Basic and acidic residues" evidence="1">
    <location>
        <begin position="265"/>
        <end position="283"/>
    </location>
</feature>
<name>A0A8S1HS47_9PELO</name>
<feature type="region of interest" description="Disordered" evidence="1">
    <location>
        <begin position="177"/>
        <end position="293"/>
    </location>
</feature>
<dbReference type="AlphaFoldDB" id="A0A8S1HS47"/>
<feature type="compositionally biased region" description="Basic and acidic residues" evidence="1">
    <location>
        <begin position="223"/>
        <end position="258"/>
    </location>
</feature>
<evidence type="ECO:0000313" key="3">
    <source>
        <dbReference type="Proteomes" id="UP000835052"/>
    </source>
</evidence>